<evidence type="ECO:0000313" key="2">
    <source>
        <dbReference type="EMBL" id="CAE8711389.1"/>
    </source>
</evidence>
<proteinExistence type="predicted"/>
<organism evidence="2 3">
    <name type="scientific">Polarella glacialis</name>
    <name type="common">Dinoflagellate</name>
    <dbReference type="NCBI Taxonomy" id="89957"/>
    <lineage>
        <taxon>Eukaryota</taxon>
        <taxon>Sar</taxon>
        <taxon>Alveolata</taxon>
        <taxon>Dinophyceae</taxon>
        <taxon>Suessiales</taxon>
        <taxon>Suessiaceae</taxon>
        <taxon>Polarella</taxon>
    </lineage>
</organism>
<feature type="compositionally biased region" description="Polar residues" evidence="1">
    <location>
        <begin position="1"/>
        <end position="12"/>
    </location>
</feature>
<feature type="region of interest" description="Disordered" evidence="1">
    <location>
        <begin position="1"/>
        <end position="21"/>
    </location>
</feature>
<feature type="region of interest" description="Disordered" evidence="1">
    <location>
        <begin position="305"/>
        <end position="332"/>
    </location>
</feature>
<feature type="region of interest" description="Disordered" evidence="1">
    <location>
        <begin position="225"/>
        <end position="265"/>
    </location>
</feature>
<gene>
    <name evidence="2" type="ORF">PGLA2088_LOCUS36446</name>
</gene>
<sequence>MESSSSPVAPTQPSTPPKLQPCRQVRQLDCPLTRWSQHHAWASHPSVYLSARGKEQPHQSALVIFGLAIEALALELKKAAVCLWEVLDRPEQRGAALEASIRSALQHCALVNHEEVTPGLRGFVASAGCPQAWARALQRRPGQARIREGEHTAGHKDPRRVVRAQPEEIAALQSQRQRALLRSLEAAVDLGATELRDLADALAARLCACERLRLSLVNKTAQHAASADKKQEQKHADEVAASRPKSAGSSPPGRPQRPKSAAPSLVNRWEQAPWRCYADLGDREAQSYIQIGPLLCELEAGRCAGPIPGSPAGQRSPEKSTGIPPWVPAPGQ</sequence>
<reference evidence="2" key="1">
    <citation type="submission" date="2021-02" db="EMBL/GenBank/DDBJ databases">
        <authorList>
            <person name="Dougan E. K."/>
            <person name="Rhodes N."/>
            <person name="Thang M."/>
            <person name="Chan C."/>
        </authorList>
    </citation>
    <scope>NUCLEOTIDE SEQUENCE</scope>
</reference>
<dbReference type="EMBL" id="CAJNNW010032159">
    <property type="protein sequence ID" value="CAE8711389.1"/>
    <property type="molecule type" value="Genomic_DNA"/>
</dbReference>
<accession>A0A813KRN1</accession>
<feature type="compositionally biased region" description="Basic and acidic residues" evidence="1">
    <location>
        <begin position="226"/>
        <end position="240"/>
    </location>
</feature>
<evidence type="ECO:0000256" key="1">
    <source>
        <dbReference type="SAM" id="MobiDB-lite"/>
    </source>
</evidence>
<feature type="non-terminal residue" evidence="2">
    <location>
        <position position="332"/>
    </location>
</feature>
<name>A0A813KRN1_POLGL</name>
<comment type="caution">
    <text evidence="2">The sequence shown here is derived from an EMBL/GenBank/DDBJ whole genome shotgun (WGS) entry which is preliminary data.</text>
</comment>
<protein>
    <submittedName>
        <fullName evidence="2">Uncharacterized protein</fullName>
    </submittedName>
</protein>
<evidence type="ECO:0000313" key="3">
    <source>
        <dbReference type="Proteomes" id="UP000626109"/>
    </source>
</evidence>
<dbReference type="AlphaFoldDB" id="A0A813KRN1"/>
<dbReference type="Proteomes" id="UP000626109">
    <property type="component" value="Unassembled WGS sequence"/>
</dbReference>